<dbReference type="InterPro" id="IPR003598">
    <property type="entry name" value="Ig_sub2"/>
</dbReference>
<organism evidence="5 6">
    <name type="scientific">Coptotermes formosanus</name>
    <name type="common">Formosan subterranean termite</name>
    <dbReference type="NCBI Taxonomy" id="36987"/>
    <lineage>
        <taxon>Eukaryota</taxon>
        <taxon>Metazoa</taxon>
        <taxon>Ecdysozoa</taxon>
        <taxon>Arthropoda</taxon>
        <taxon>Hexapoda</taxon>
        <taxon>Insecta</taxon>
        <taxon>Pterygota</taxon>
        <taxon>Neoptera</taxon>
        <taxon>Polyneoptera</taxon>
        <taxon>Dictyoptera</taxon>
        <taxon>Blattodea</taxon>
        <taxon>Blattoidea</taxon>
        <taxon>Termitoidae</taxon>
        <taxon>Rhinotermitidae</taxon>
        <taxon>Coptotermes</taxon>
    </lineage>
</organism>
<evidence type="ECO:0000313" key="5">
    <source>
        <dbReference type="EMBL" id="GFG35231.1"/>
    </source>
</evidence>
<feature type="non-terminal residue" evidence="5">
    <location>
        <position position="1"/>
    </location>
</feature>
<dbReference type="SMART" id="SM00409">
    <property type="entry name" value="IG"/>
    <property type="match status" value="3"/>
</dbReference>
<gene>
    <name evidence="5" type="ORF">Cfor_07296</name>
</gene>
<feature type="domain" description="Ig-like" evidence="4">
    <location>
        <begin position="76"/>
        <end position="171"/>
    </location>
</feature>
<comment type="subcellular location">
    <subcellularLocation>
        <location evidence="1">Membrane</location>
        <topology evidence="1">Single-pass membrane protein</topology>
    </subcellularLocation>
</comment>
<evidence type="ECO:0000259" key="4">
    <source>
        <dbReference type="PROSITE" id="PS50835"/>
    </source>
</evidence>
<feature type="domain" description="Ig-like" evidence="4">
    <location>
        <begin position="277"/>
        <end position="369"/>
    </location>
</feature>
<keyword evidence="6" id="KW-1185">Reference proteome</keyword>
<dbReference type="EMBL" id="BLKM01012018">
    <property type="protein sequence ID" value="GFG35231.1"/>
    <property type="molecule type" value="Genomic_DNA"/>
</dbReference>
<dbReference type="SMART" id="SM00408">
    <property type="entry name" value="IGc2"/>
    <property type="match status" value="2"/>
</dbReference>
<dbReference type="SUPFAM" id="SSF48726">
    <property type="entry name" value="Immunoglobulin"/>
    <property type="match status" value="5"/>
</dbReference>
<evidence type="ECO:0000256" key="3">
    <source>
        <dbReference type="ARBA" id="ARBA00023157"/>
    </source>
</evidence>
<reference evidence="6" key="1">
    <citation type="submission" date="2020-01" db="EMBL/GenBank/DDBJ databases">
        <title>Draft genome sequence of the Termite Coptotermes fromosanus.</title>
        <authorList>
            <person name="Itakura S."/>
            <person name="Yosikawa Y."/>
            <person name="Umezawa K."/>
        </authorList>
    </citation>
    <scope>NUCLEOTIDE SEQUENCE [LARGE SCALE GENOMIC DNA]</scope>
</reference>
<feature type="non-terminal residue" evidence="5">
    <location>
        <position position="473"/>
    </location>
</feature>
<dbReference type="OrthoDB" id="6250964at2759"/>
<protein>
    <recommendedName>
        <fullName evidence="4">Ig-like domain-containing protein</fullName>
    </recommendedName>
</protein>
<sequence>LDARGGNLESANHSFISNDLGARTYFQTFGVHPARLQVNNVGVQDEGVFRCRVDFVDSPTRNFRVNLTIVVPPSQPMIYDDKGKEVTGVAGPFLEDYDLVLFCHVMGGRPQPQVTWWHRGILLDRESETSSESYTVNKLFMKGVSRSLLNENLQCRARSSDLSPPVTRDVALEIYLKPRTVQITTPAAPLSAGKTQQLQCQTWGSVPPARVIWLLDGEPLVNAPTSVTETRNKTSSVLLFRPHAGDDGKEIACRAENRHFLGGMLEDRRRLDVAYPPTVKVQLESNIDPGTVKEGDDVLLLCEVRANPQPEPNAVTWYHGEQLLDYNESAGVLPDGQKLTLRGIVKESAGEYSCAAVNREGETRSSSVVLRVQYSPRCREGFSSRRIGAIRHETLDVKCEVTADPRDGVKFSWTYNKSRDVSPVPGSRVIQSGLISVLRYTPESEVDYGTLACWASNSIGRQKVPCLFHIVAA</sequence>
<evidence type="ECO:0000256" key="2">
    <source>
        <dbReference type="ARBA" id="ARBA00023136"/>
    </source>
</evidence>
<dbReference type="InParanoid" id="A0A6L2PRH6"/>
<comment type="caution">
    <text evidence="5">The sequence shown here is derived from an EMBL/GenBank/DDBJ whole genome shotgun (WGS) entry which is preliminary data.</text>
</comment>
<dbReference type="AlphaFoldDB" id="A0A6L2PRH6"/>
<dbReference type="PANTHER" id="PTHR23278">
    <property type="entry name" value="SIDESTEP PROTEIN"/>
    <property type="match status" value="1"/>
</dbReference>
<dbReference type="InterPro" id="IPR036179">
    <property type="entry name" value="Ig-like_dom_sf"/>
</dbReference>
<evidence type="ECO:0000313" key="6">
    <source>
        <dbReference type="Proteomes" id="UP000502823"/>
    </source>
</evidence>
<name>A0A6L2PRH6_COPFO</name>
<dbReference type="InterPro" id="IPR013162">
    <property type="entry name" value="CD80_C2-set"/>
</dbReference>
<dbReference type="Gene3D" id="2.60.40.10">
    <property type="entry name" value="Immunoglobulins"/>
    <property type="match status" value="5"/>
</dbReference>
<dbReference type="Proteomes" id="UP000502823">
    <property type="component" value="Unassembled WGS sequence"/>
</dbReference>
<dbReference type="InterPro" id="IPR003599">
    <property type="entry name" value="Ig_sub"/>
</dbReference>
<dbReference type="PROSITE" id="PS50835">
    <property type="entry name" value="IG_LIKE"/>
    <property type="match status" value="3"/>
</dbReference>
<keyword evidence="2" id="KW-0472">Membrane</keyword>
<dbReference type="InterPro" id="IPR007110">
    <property type="entry name" value="Ig-like_dom"/>
</dbReference>
<keyword evidence="3" id="KW-1015">Disulfide bond</keyword>
<evidence type="ECO:0000256" key="1">
    <source>
        <dbReference type="ARBA" id="ARBA00004167"/>
    </source>
</evidence>
<feature type="domain" description="Ig-like" evidence="4">
    <location>
        <begin position="178"/>
        <end position="272"/>
    </location>
</feature>
<proteinExistence type="predicted"/>
<dbReference type="Pfam" id="PF13927">
    <property type="entry name" value="Ig_3"/>
    <property type="match status" value="1"/>
</dbReference>
<dbReference type="PANTHER" id="PTHR23278:SF4">
    <property type="entry name" value="SIDESTEP, ISOFORM C"/>
    <property type="match status" value="1"/>
</dbReference>
<dbReference type="GO" id="GO:0016020">
    <property type="term" value="C:membrane"/>
    <property type="evidence" value="ECO:0007669"/>
    <property type="project" value="UniProtKB-SubCell"/>
</dbReference>
<dbReference type="Pfam" id="PF08205">
    <property type="entry name" value="C2-set_2"/>
    <property type="match status" value="2"/>
</dbReference>
<accession>A0A6L2PRH6</accession>
<dbReference type="InterPro" id="IPR013783">
    <property type="entry name" value="Ig-like_fold"/>
</dbReference>